<dbReference type="GO" id="GO:0004156">
    <property type="term" value="F:dihydropteroate synthase activity"/>
    <property type="evidence" value="ECO:0007669"/>
    <property type="project" value="UniProtKB-EC"/>
</dbReference>
<reference evidence="14 15" key="1">
    <citation type="submission" date="2012-08" db="EMBL/GenBank/DDBJ databases">
        <title>Whole genome shotgun sequence of Austwickia chelonae NBRC 105200.</title>
        <authorList>
            <person name="Yoshida I."/>
            <person name="Hosoyama A."/>
            <person name="Tsuchikane K."/>
            <person name="Katsumata H."/>
            <person name="Ando Y."/>
            <person name="Ohji S."/>
            <person name="Hamada M."/>
            <person name="Tamura T."/>
            <person name="Yamazoe A."/>
            <person name="Yamazaki S."/>
            <person name="Fujita N."/>
        </authorList>
    </citation>
    <scope>NUCLEOTIDE SEQUENCE [LARGE SCALE GENOMIC DNA]</scope>
    <source>
        <strain evidence="14 15">NBRC 105200</strain>
    </source>
</reference>
<dbReference type="GO" id="GO:0046656">
    <property type="term" value="P:folic acid biosynthetic process"/>
    <property type="evidence" value="ECO:0007669"/>
    <property type="project" value="UniProtKB-KW"/>
</dbReference>
<dbReference type="PROSITE" id="PS00792">
    <property type="entry name" value="DHPS_1"/>
    <property type="match status" value="1"/>
</dbReference>
<keyword evidence="7 12" id="KW-0808">Transferase</keyword>
<dbReference type="PROSITE" id="PS50972">
    <property type="entry name" value="PTERIN_BINDING"/>
    <property type="match status" value="1"/>
</dbReference>
<dbReference type="CDD" id="cd00739">
    <property type="entry name" value="DHPS"/>
    <property type="match status" value="1"/>
</dbReference>
<dbReference type="Proteomes" id="UP000008495">
    <property type="component" value="Unassembled WGS sequence"/>
</dbReference>
<keyword evidence="8 12" id="KW-0479">Metal-binding</keyword>
<evidence type="ECO:0000256" key="12">
    <source>
        <dbReference type="RuleBase" id="RU361205"/>
    </source>
</evidence>
<dbReference type="InterPro" id="IPR045031">
    <property type="entry name" value="DHP_synth-like"/>
</dbReference>
<dbReference type="RefSeq" id="WP_006501704.1">
    <property type="nucleotide sequence ID" value="NZ_BAGZ01000003.1"/>
</dbReference>
<dbReference type="Pfam" id="PF00809">
    <property type="entry name" value="Pterin_bind"/>
    <property type="match status" value="1"/>
</dbReference>
<gene>
    <name evidence="14" type="primary">folP</name>
    <name evidence="14" type="ORF">AUCHE_03_01710</name>
</gene>
<evidence type="ECO:0000313" key="14">
    <source>
        <dbReference type="EMBL" id="GAB76953.1"/>
    </source>
</evidence>
<dbReference type="GO" id="GO:0046654">
    <property type="term" value="P:tetrahydrofolate biosynthetic process"/>
    <property type="evidence" value="ECO:0007669"/>
    <property type="project" value="UniProtKB-UniPathway"/>
</dbReference>
<dbReference type="InterPro" id="IPR000489">
    <property type="entry name" value="Pterin-binding_dom"/>
</dbReference>
<dbReference type="FunFam" id="3.20.20.20:FF:000006">
    <property type="entry name" value="Dihydropteroate synthase"/>
    <property type="match status" value="1"/>
</dbReference>
<comment type="similarity">
    <text evidence="4 12">Belongs to the DHPS family.</text>
</comment>
<dbReference type="InterPro" id="IPR006390">
    <property type="entry name" value="DHP_synth_dom"/>
</dbReference>
<protein>
    <recommendedName>
        <fullName evidence="6 12">Dihydropteroate synthase</fullName>
        <shortName evidence="12">DHPS</shortName>
        <ecNumber evidence="5 12">2.5.1.15</ecNumber>
    </recommendedName>
    <alternativeName>
        <fullName evidence="11 12">Dihydropteroate pyrophosphorylase</fullName>
    </alternativeName>
</protein>
<evidence type="ECO:0000256" key="8">
    <source>
        <dbReference type="ARBA" id="ARBA00022723"/>
    </source>
</evidence>
<dbReference type="PANTHER" id="PTHR20941">
    <property type="entry name" value="FOLATE SYNTHESIS PROTEINS"/>
    <property type="match status" value="1"/>
</dbReference>
<dbReference type="EC" id="2.5.1.15" evidence="5 12"/>
<dbReference type="SUPFAM" id="SSF51717">
    <property type="entry name" value="Dihydropteroate synthetase-like"/>
    <property type="match status" value="1"/>
</dbReference>
<dbReference type="Gene3D" id="3.20.20.20">
    <property type="entry name" value="Dihydropteroate synthase-like"/>
    <property type="match status" value="1"/>
</dbReference>
<evidence type="ECO:0000256" key="1">
    <source>
        <dbReference type="ARBA" id="ARBA00000012"/>
    </source>
</evidence>
<dbReference type="UniPathway" id="UPA00077">
    <property type="reaction ID" value="UER00156"/>
</dbReference>
<evidence type="ECO:0000256" key="3">
    <source>
        <dbReference type="ARBA" id="ARBA00004763"/>
    </source>
</evidence>
<evidence type="ECO:0000256" key="10">
    <source>
        <dbReference type="ARBA" id="ARBA00022909"/>
    </source>
</evidence>
<evidence type="ECO:0000256" key="11">
    <source>
        <dbReference type="ARBA" id="ARBA00030193"/>
    </source>
</evidence>
<dbReference type="NCBIfam" id="TIGR01496">
    <property type="entry name" value="DHPS"/>
    <property type="match status" value="1"/>
</dbReference>
<evidence type="ECO:0000256" key="2">
    <source>
        <dbReference type="ARBA" id="ARBA00001946"/>
    </source>
</evidence>
<proteinExistence type="inferred from homology"/>
<accession>K6V482</accession>
<organism evidence="14 15">
    <name type="scientific">Austwickia chelonae NBRC 105200</name>
    <dbReference type="NCBI Taxonomy" id="1184607"/>
    <lineage>
        <taxon>Bacteria</taxon>
        <taxon>Bacillati</taxon>
        <taxon>Actinomycetota</taxon>
        <taxon>Actinomycetes</taxon>
        <taxon>Micrococcales</taxon>
        <taxon>Dermatophilaceae</taxon>
        <taxon>Austwickia</taxon>
    </lineage>
</organism>
<dbReference type="PROSITE" id="PS00793">
    <property type="entry name" value="DHPS_2"/>
    <property type="match status" value="1"/>
</dbReference>
<keyword evidence="15" id="KW-1185">Reference proteome</keyword>
<comment type="catalytic activity">
    <reaction evidence="1">
        <text>(7,8-dihydropterin-6-yl)methyl diphosphate + 4-aminobenzoate = 7,8-dihydropteroate + diphosphate</text>
        <dbReference type="Rhea" id="RHEA:19949"/>
        <dbReference type="ChEBI" id="CHEBI:17836"/>
        <dbReference type="ChEBI" id="CHEBI:17839"/>
        <dbReference type="ChEBI" id="CHEBI:33019"/>
        <dbReference type="ChEBI" id="CHEBI:72950"/>
        <dbReference type="EC" id="2.5.1.15"/>
    </reaction>
</comment>
<evidence type="ECO:0000256" key="6">
    <source>
        <dbReference type="ARBA" id="ARBA00016919"/>
    </source>
</evidence>
<dbReference type="InterPro" id="IPR011005">
    <property type="entry name" value="Dihydropteroate_synth-like_sf"/>
</dbReference>
<dbReference type="eggNOG" id="COG0294">
    <property type="taxonomic scope" value="Bacteria"/>
</dbReference>
<keyword evidence="10 12" id="KW-0289">Folate biosynthesis</keyword>
<dbReference type="GO" id="GO:0046872">
    <property type="term" value="F:metal ion binding"/>
    <property type="evidence" value="ECO:0007669"/>
    <property type="project" value="UniProtKB-KW"/>
</dbReference>
<feature type="domain" description="Pterin-binding" evidence="13">
    <location>
        <begin position="18"/>
        <end position="276"/>
    </location>
</feature>
<dbReference type="GO" id="GO:0005829">
    <property type="term" value="C:cytosol"/>
    <property type="evidence" value="ECO:0007669"/>
    <property type="project" value="TreeGrafter"/>
</dbReference>
<evidence type="ECO:0000256" key="7">
    <source>
        <dbReference type="ARBA" id="ARBA00022679"/>
    </source>
</evidence>
<comment type="pathway">
    <text evidence="3 12">Cofactor biosynthesis; tetrahydrofolate biosynthesis; 7,8-dihydrofolate from 2-amino-4-hydroxy-6-hydroxymethyl-7,8-dihydropteridine diphosphate and 4-aminobenzoate: step 1/2.</text>
</comment>
<dbReference type="PANTHER" id="PTHR20941:SF1">
    <property type="entry name" value="FOLIC ACID SYNTHESIS PROTEIN FOL1"/>
    <property type="match status" value="1"/>
</dbReference>
<evidence type="ECO:0000256" key="9">
    <source>
        <dbReference type="ARBA" id="ARBA00022842"/>
    </source>
</evidence>
<sequence>MTSVAALPASPGKGPASTLVMGIVNVTPDSFSDGGRWFDHDAAVAHGVALLEEGAHLLDVGGESTRPGSRRPDEDEELRRVLPVVRELAAAGAVVSVDTMRARVAEACLAAGAVYVNDVSGGLADPDILRVVADHGCPYILMHWRGHGSVMQDLASYEDVSAEVRAELSERVEVALAAGVDEKRLVLDPGLGFAKTAAHNWQLLADLGGLSSLGFPLLIGASRKRFLGALPPGADGDPVEPGRRDAATCAVSVLAAQAGAWAVRVHDVRSSVAAVAVVDAVRGRGDVRRRPTDDR</sequence>
<comment type="caution">
    <text evidence="14">The sequence shown here is derived from an EMBL/GenBank/DDBJ whole genome shotgun (WGS) entry which is preliminary data.</text>
</comment>
<keyword evidence="9 12" id="KW-0460">Magnesium</keyword>
<dbReference type="AlphaFoldDB" id="K6V482"/>
<evidence type="ECO:0000256" key="4">
    <source>
        <dbReference type="ARBA" id="ARBA00009503"/>
    </source>
</evidence>
<evidence type="ECO:0000259" key="13">
    <source>
        <dbReference type="PROSITE" id="PS50972"/>
    </source>
</evidence>
<dbReference type="EMBL" id="BAGZ01000003">
    <property type="protein sequence ID" value="GAB76953.1"/>
    <property type="molecule type" value="Genomic_DNA"/>
</dbReference>
<dbReference type="STRING" id="100225.SAMN05421595_2089"/>
<name>K6V482_9MICO</name>
<evidence type="ECO:0000313" key="15">
    <source>
        <dbReference type="Proteomes" id="UP000008495"/>
    </source>
</evidence>
<evidence type="ECO:0000256" key="5">
    <source>
        <dbReference type="ARBA" id="ARBA00012458"/>
    </source>
</evidence>
<comment type="function">
    <text evidence="12">Catalyzes the condensation of para-aminobenzoate (pABA) with 6-hydroxymethyl-7,8-dihydropterin diphosphate (DHPt-PP) to form 7,8-dihydropteroate (H2Pte), the immediate precursor of folate derivatives.</text>
</comment>
<comment type="cofactor">
    <cofactor evidence="2 12">
        <name>Mg(2+)</name>
        <dbReference type="ChEBI" id="CHEBI:18420"/>
    </cofactor>
</comment>